<evidence type="ECO:0000259" key="17">
    <source>
        <dbReference type="PROSITE" id="PS50886"/>
    </source>
</evidence>
<evidence type="ECO:0000259" key="19">
    <source>
        <dbReference type="PROSITE" id="PS51483"/>
    </source>
</evidence>
<dbReference type="GO" id="GO:0009328">
    <property type="term" value="C:phenylalanine-tRNA ligase complex"/>
    <property type="evidence" value="ECO:0007669"/>
    <property type="project" value="TreeGrafter"/>
</dbReference>
<name>A0A9D1FLE7_9FIRM</name>
<dbReference type="PROSITE" id="PS51483">
    <property type="entry name" value="B5"/>
    <property type="match status" value="1"/>
</dbReference>
<comment type="similarity">
    <text evidence="2 15">Belongs to the phenylalanyl-tRNA synthetase beta subunit family. Type 1 subfamily.</text>
</comment>
<feature type="binding site" evidence="15">
    <location>
        <position position="471"/>
    </location>
    <ligand>
        <name>Mg(2+)</name>
        <dbReference type="ChEBI" id="CHEBI:18420"/>
        <note>shared with alpha subunit</note>
    </ligand>
</feature>
<evidence type="ECO:0000256" key="4">
    <source>
        <dbReference type="ARBA" id="ARBA00022490"/>
    </source>
</evidence>
<evidence type="ECO:0000256" key="11">
    <source>
        <dbReference type="ARBA" id="ARBA00022884"/>
    </source>
</evidence>
<keyword evidence="12 15" id="KW-0648">Protein biosynthesis</keyword>
<sequence length="799" mass="88447">MKVSLNWLKRYVDIKVPVDELCNRMTMAGFEVEDVEDLSASMENVKVGRIVKLEKHPDADKLQVCQIDVGEGEPVQIITGAQNVFEGALVPCALHNSKLPNGMHIKKGKLRGLPSNGMLCSGEELCLKEGDYPGAEVYGILILQEDYAPGTDMRNVLHKNDVIIDFSILSNRPDCNSVIGVAREVAVVLGEKIRLPEPSYKTSGGDIHDHIAISVEDYDLCPRYMGRVVKNLRIKPSPDWMKECLRGAGMRPINNIVDITNFVMLETGHPMHAFNLNDIAGHQIIVRRAKDGETMTTLDEKPHELTSDMLVIADGQKPSCLAGIMGGLESEITADTTDLFLECAKFRRDSVRRTARALGMRTESSARFEKGVDTIGVQYAMDRALQLIEELDAGDIIEGVIDCHNGLPEERRLTVPAARINELLGVEVPYEKMAEILNALEIKTTLENGVLTCDIPYYRDDIESRADLAEEVMRIYGYEHIVGTPMRGDVIRGRKLPERIHGDVIKNLLIAHSMREITTYSFISGKAADQLGLAADDKRREAVVLLNPLGEEYSTMRTQLASSMLTVLATNMSRKNPGGRFFELAKVFKPKALPVTEQPDEIPALSLGMYGEGEDFFTLKGIVEELLARCGVEGEYARSKEPYLHPGRQAQVTIPGCEEPVAVLGEVHPSAAARFGMSGRAYLAEINPQPLYAAMEAKRITYQPLPKFPASTRDLSVIADKELPIAEMEKAIRSAASSIVEKVELFDVYQGGQIPADKKSVSYSILLRAADRTLTDEECDEAMKKILGSLEKIHVFLRQ</sequence>
<dbReference type="SMART" id="SM00896">
    <property type="entry name" value="FDX-ACB"/>
    <property type="match status" value="1"/>
</dbReference>
<evidence type="ECO:0000256" key="8">
    <source>
        <dbReference type="ARBA" id="ARBA00022741"/>
    </source>
</evidence>
<dbReference type="Pfam" id="PF03484">
    <property type="entry name" value="B5"/>
    <property type="match status" value="1"/>
</dbReference>
<reference evidence="20" key="2">
    <citation type="journal article" date="2021" name="PeerJ">
        <title>Extensive microbial diversity within the chicken gut microbiome revealed by metagenomics and culture.</title>
        <authorList>
            <person name="Gilroy R."/>
            <person name="Ravi A."/>
            <person name="Getino M."/>
            <person name="Pursley I."/>
            <person name="Horton D.L."/>
            <person name="Alikhan N.F."/>
            <person name="Baker D."/>
            <person name="Gharbi K."/>
            <person name="Hall N."/>
            <person name="Watson M."/>
            <person name="Adriaenssens E.M."/>
            <person name="Foster-Nyarko E."/>
            <person name="Jarju S."/>
            <person name="Secka A."/>
            <person name="Antonio M."/>
            <person name="Oren A."/>
            <person name="Chaudhuri R.R."/>
            <person name="La Ragione R."/>
            <person name="Hildebrand F."/>
            <person name="Pallen M.J."/>
        </authorList>
    </citation>
    <scope>NUCLEOTIDE SEQUENCE</scope>
    <source>
        <strain evidence="20">CHK199-13235</strain>
    </source>
</reference>
<evidence type="ECO:0000256" key="2">
    <source>
        <dbReference type="ARBA" id="ARBA00008653"/>
    </source>
</evidence>
<feature type="domain" description="TRNA-binding" evidence="17">
    <location>
        <begin position="39"/>
        <end position="154"/>
    </location>
</feature>
<comment type="cofactor">
    <cofactor evidence="15">
        <name>Mg(2+)</name>
        <dbReference type="ChEBI" id="CHEBI:18420"/>
    </cofactor>
    <text evidence="15">Binds 2 magnesium ions per tetramer.</text>
</comment>
<dbReference type="PANTHER" id="PTHR10947:SF0">
    <property type="entry name" value="PHENYLALANINE--TRNA LIGASE BETA SUBUNIT"/>
    <property type="match status" value="1"/>
</dbReference>
<evidence type="ECO:0000256" key="5">
    <source>
        <dbReference type="ARBA" id="ARBA00022555"/>
    </source>
</evidence>
<evidence type="ECO:0000256" key="1">
    <source>
        <dbReference type="ARBA" id="ARBA00004496"/>
    </source>
</evidence>
<dbReference type="GO" id="GO:0005524">
    <property type="term" value="F:ATP binding"/>
    <property type="evidence" value="ECO:0007669"/>
    <property type="project" value="UniProtKB-UniRule"/>
</dbReference>
<dbReference type="Proteomes" id="UP000824002">
    <property type="component" value="Unassembled WGS sequence"/>
</dbReference>
<dbReference type="InterPro" id="IPR036690">
    <property type="entry name" value="Fdx_antiC-bd_sf"/>
</dbReference>
<dbReference type="InterPro" id="IPR045060">
    <property type="entry name" value="Phe-tRNA-ligase_IIc_bsu"/>
</dbReference>
<dbReference type="GO" id="GO:0140096">
    <property type="term" value="F:catalytic activity, acting on a protein"/>
    <property type="evidence" value="ECO:0007669"/>
    <property type="project" value="UniProtKB-ARBA"/>
</dbReference>
<dbReference type="Gene3D" id="3.50.40.10">
    <property type="entry name" value="Phenylalanyl-trna Synthetase, Chain B, domain 3"/>
    <property type="match status" value="1"/>
</dbReference>
<dbReference type="NCBIfam" id="NF045760">
    <property type="entry name" value="YtpR"/>
    <property type="match status" value="1"/>
</dbReference>
<dbReference type="InterPro" id="IPR005121">
    <property type="entry name" value="Fdx_antiC-bd"/>
</dbReference>
<keyword evidence="5 16" id="KW-0820">tRNA-binding</keyword>
<keyword evidence="7 15" id="KW-0479">Metal-binding</keyword>
<dbReference type="GO" id="GO:0016740">
    <property type="term" value="F:transferase activity"/>
    <property type="evidence" value="ECO:0007669"/>
    <property type="project" value="UniProtKB-ARBA"/>
</dbReference>
<dbReference type="FunFam" id="2.40.50.140:FF:000045">
    <property type="entry name" value="Phenylalanine--tRNA ligase beta subunit"/>
    <property type="match status" value="1"/>
</dbReference>
<evidence type="ECO:0000256" key="13">
    <source>
        <dbReference type="ARBA" id="ARBA00023146"/>
    </source>
</evidence>
<dbReference type="NCBIfam" id="TIGR00472">
    <property type="entry name" value="pheT_bact"/>
    <property type="match status" value="1"/>
</dbReference>
<accession>A0A9D1FLE7</accession>
<dbReference type="FunFam" id="3.50.40.10:FF:000001">
    <property type="entry name" value="Phenylalanine--tRNA ligase beta subunit"/>
    <property type="match status" value="1"/>
</dbReference>
<evidence type="ECO:0000256" key="9">
    <source>
        <dbReference type="ARBA" id="ARBA00022840"/>
    </source>
</evidence>
<evidence type="ECO:0000256" key="6">
    <source>
        <dbReference type="ARBA" id="ARBA00022598"/>
    </source>
</evidence>
<evidence type="ECO:0000256" key="12">
    <source>
        <dbReference type="ARBA" id="ARBA00022917"/>
    </source>
</evidence>
<dbReference type="EC" id="6.1.1.20" evidence="15"/>
<evidence type="ECO:0000256" key="15">
    <source>
        <dbReference type="HAMAP-Rule" id="MF_00283"/>
    </source>
</evidence>
<keyword evidence="6 15" id="KW-0436">Ligase</keyword>
<dbReference type="InterPro" id="IPR004532">
    <property type="entry name" value="Phe-tRNA-ligase_IIc_bsu_bact"/>
</dbReference>
<dbReference type="PANTHER" id="PTHR10947">
    <property type="entry name" value="PHENYLALANYL-TRNA SYNTHETASE BETA CHAIN AND LEUCINE-RICH REPEAT-CONTAINING PROTEIN 47"/>
    <property type="match status" value="1"/>
</dbReference>
<evidence type="ECO:0000256" key="3">
    <source>
        <dbReference type="ARBA" id="ARBA00011209"/>
    </source>
</evidence>
<evidence type="ECO:0000256" key="14">
    <source>
        <dbReference type="ARBA" id="ARBA00049255"/>
    </source>
</evidence>
<dbReference type="GO" id="GO:0000049">
    <property type="term" value="F:tRNA binding"/>
    <property type="evidence" value="ECO:0007669"/>
    <property type="project" value="UniProtKB-UniRule"/>
</dbReference>
<dbReference type="GO" id="GO:0006432">
    <property type="term" value="P:phenylalanyl-tRNA aminoacylation"/>
    <property type="evidence" value="ECO:0007669"/>
    <property type="project" value="UniProtKB-UniRule"/>
</dbReference>
<dbReference type="InterPro" id="IPR020825">
    <property type="entry name" value="Phe-tRNA_synthase-like_B3/B4"/>
</dbReference>
<evidence type="ECO:0000313" key="20">
    <source>
        <dbReference type="EMBL" id="HIS75898.1"/>
    </source>
</evidence>
<dbReference type="CDD" id="cd02796">
    <property type="entry name" value="tRNA_bind_bactPheRS"/>
    <property type="match status" value="1"/>
</dbReference>
<dbReference type="Pfam" id="PF03483">
    <property type="entry name" value="B3_4"/>
    <property type="match status" value="1"/>
</dbReference>
<dbReference type="Pfam" id="PF01588">
    <property type="entry name" value="tRNA_bind"/>
    <property type="match status" value="1"/>
</dbReference>
<dbReference type="Gene3D" id="3.30.70.380">
    <property type="entry name" value="Ferrodoxin-fold anticodon-binding domain"/>
    <property type="match status" value="1"/>
</dbReference>
<keyword evidence="9 15" id="KW-0067">ATP-binding</keyword>
<dbReference type="SUPFAM" id="SSF56037">
    <property type="entry name" value="PheT/TilS domain"/>
    <property type="match status" value="1"/>
</dbReference>
<evidence type="ECO:0000259" key="18">
    <source>
        <dbReference type="PROSITE" id="PS51447"/>
    </source>
</evidence>
<dbReference type="AlphaFoldDB" id="A0A9D1FLE7"/>
<evidence type="ECO:0000256" key="10">
    <source>
        <dbReference type="ARBA" id="ARBA00022842"/>
    </source>
</evidence>
<dbReference type="InterPro" id="IPR009061">
    <property type="entry name" value="DNA-bd_dom_put_sf"/>
</dbReference>
<feature type="domain" description="FDX-ACB" evidence="18">
    <location>
        <begin position="706"/>
        <end position="798"/>
    </location>
</feature>
<dbReference type="InterPro" id="IPR033714">
    <property type="entry name" value="tRNA_bind_bactPheRS"/>
</dbReference>
<evidence type="ECO:0000313" key="21">
    <source>
        <dbReference type="Proteomes" id="UP000824002"/>
    </source>
</evidence>
<keyword evidence="13 15" id="KW-0030">Aminoacyl-tRNA synthetase</keyword>
<comment type="subcellular location">
    <subcellularLocation>
        <location evidence="1 15">Cytoplasm</location>
    </subcellularLocation>
</comment>
<dbReference type="SUPFAM" id="SSF50249">
    <property type="entry name" value="Nucleic acid-binding proteins"/>
    <property type="match status" value="1"/>
</dbReference>
<proteinExistence type="inferred from homology"/>
<protein>
    <recommendedName>
        <fullName evidence="15">Phenylalanine--tRNA ligase beta subunit</fullName>
        <ecNumber evidence="15">6.1.1.20</ecNumber>
    </recommendedName>
    <alternativeName>
        <fullName evidence="15">Phenylalanyl-tRNA synthetase beta subunit</fullName>
        <shortName evidence="15">PheRS</shortName>
    </alternativeName>
</protein>
<dbReference type="InterPro" id="IPR041616">
    <property type="entry name" value="PheRS_beta_core"/>
</dbReference>
<dbReference type="FunFam" id="3.30.70.380:FF:000001">
    <property type="entry name" value="Phenylalanine--tRNA ligase beta subunit"/>
    <property type="match status" value="1"/>
</dbReference>
<comment type="catalytic activity">
    <reaction evidence="14 15">
        <text>tRNA(Phe) + L-phenylalanine + ATP = L-phenylalanyl-tRNA(Phe) + AMP + diphosphate + H(+)</text>
        <dbReference type="Rhea" id="RHEA:19413"/>
        <dbReference type="Rhea" id="RHEA-COMP:9668"/>
        <dbReference type="Rhea" id="RHEA-COMP:9699"/>
        <dbReference type="ChEBI" id="CHEBI:15378"/>
        <dbReference type="ChEBI" id="CHEBI:30616"/>
        <dbReference type="ChEBI" id="CHEBI:33019"/>
        <dbReference type="ChEBI" id="CHEBI:58095"/>
        <dbReference type="ChEBI" id="CHEBI:78442"/>
        <dbReference type="ChEBI" id="CHEBI:78531"/>
        <dbReference type="ChEBI" id="CHEBI:456215"/>
        <dbReference type="EC" id="6.1.1.20"/>
    </reaction>
</comment>
<feature type="binding site" evidence="15">
    <location>
        <position position="461"/>
    </location>
    <ligand>
        <name>Mg(2+)</name>
        <dbReference type="ChEBI" id="CHEBI:18420"/>
        <note>shared with alpha subunit</note>
    </ligand>
</feature>
<keyword evidence="11 16" id="KW-0694">RNA-binding</keyword>
<keyword evidence="4 15" id="KW-0963">Cytoplasm</keyword>
<dbReference type="InterPro" id="IPR045864">
    <property type="entry name" value="aa-tRNA-synth_II/BPL/LPL"/>
</dbReference>
<dbReference type="Pfam" id="PF03147">
    <property type="entry name" value="FDX-ACB"/>
    <property type="match status" value="1"/>
</dbReference>
<organism evidence="20 21">
    <name type="scientific">Candidatus Merdivicinus excrementipullorum</name>
    <dbReference type="NCBI Taxonomy" id="2840867"/>
    <lineage>
        <taxon>Bacteria</taxon>
        <taxon>Bacillati</taxon>
        <taxon>Bacillota</taxon>
        <taxon>Clostridia</taxon>
        <taxon>Eubacteriales</taxon>
        <taxon>Oscillospiraceae</taxon>
        <taxon>Oscillospiraceae incertae sedis</taxon>
        <taxon>Candidatus Merdivicinus</taxon>
    </lineage>
</organism>
<dbReference type="Gene3D" id="2.40.50.140">
    <property type="entry name" value="Nucleic acid-binding proteins"/>
    <property type="match status" value="1"/>
</dbReference>
<dbReference type="CDD" id="cd00769">
    <property type="entry name" value="PheRS_beta_core"/>
    <property type="match status" value="1"/>
</dbReference>
<comment type="subunit">
    <text evidence="3 15">Tetramer of two alpha and two beta subunits.</text>
</comment>
<dbReference type="Gene3D" id="3.30.930.10">
    <property type="entry name" value="Bira Bifunctional Protein, Domain 2"/>
    <property type="match status" value="1"/>
</dbReference>
<dbReference type="InterPro" id="IPR012340">
    <property type="entry name" value="NA-bd_OB-fold"/>
</dbReference>
<dbReference type="Gene3D" id="3.30.56.10">
    <property type="match status" value="2"/>
</dbReference>
<feature type="binding site" evidence="15">
    <location>
        <position position="470"/>
    </location>
    <ligand>
        <name>Mg(2+)</name>
        <dbReference type="ChEBI" id="CHEBI:18420"/>
        <note>shared with alpha subunit</note>
    </ligand>
</feature>
<dbReference type="PROSITE" id="PS51447">
    <property type="entry name" value="FDX_ACB"/>
    <property type="match status" value="1"/>
</dbReference>
<evidence type="ECO:0000256" key="7">
    <source>
        <dbReference type="ARBA" id="ARBA00022723"/>
    </source>
</evidence>
<dbReference type="InterPro" id="IPR005146">
    <property type="entry name" value="B3/B4_tRNA-bd"/>
</dbReference>
<dbReference type="SUPFAM" id="SSF54991">
    <property type="entry name" value="Anticodon-binding domain of PheRS"/>
    <property type="match status" value="1"/>
</dbReference>
<dbReference type="SUPFAM" id="SSF46955">
    <property type="entry name" value="Putative DNA-binding domain"/>
    <property type="match status" value="1"/>
</dbReference>
<dbReference type="GO" id="GO:0004826">
    <property type="term" value="F:phenylalanine-tRNA ligase activity"/>
    <property type="evidence" value="ECO:0007669"/>
    <property type="project" value="UniProtKB-UniRule"/>
</dbReference>
<dbReference type="GO" id="GO:0000287">
    <property type="term" value="F:magnesium ion binding"/>
    <property type="evidence" value="ECO:0007669"/>
    <property type="project" value="UniProtKB-UniRule"/>
</dbReference>
<dbReference type="SMART" id="SM00874">
    <property type="entry name" value="B5"/>
    <property type="match status" value="1"/>
</dbReference>
<comment type="caution">
    <text evidence="20">The sequence shown here is derived from an EMBL/GenBank/DDBJ whole genome shotgun (WGS) entry which is preliminary data.</text>
</comment>
<dbReference type="HAMAP" id="MF_00283">
    <property type="entry name" value="Phe_tRNA_synth_beta1"/>
    <property type="match status" value="1"/>
</dbReference>
<dbReference type="SUPFAM" id="SSF55681">
    <property type="entry name" value="Class II aaRS and biotin synthetases"/>
    <property type="match status" value="1"/>
</dbReference>
<feature type="binding site" evidence="15">
    <location>
        <position position="467"/>
    </location>
    <ligand>
        <name>Mg(2+)</name>
        <dbReference type="ChEBI" id="CHEBI:18420"/>
        <note>shared with alpha subunit</note>
    </ligand>
</feature>
<gene>
    <name evidence="15" type="primary">pheT</name>
    <name evidence="20" type="ORF">IAB51_03710</name>
</gene>
<dbReference type="EMBL" id="DVJP01000029">
    <property type="protein sequence ID" value="HIS75898.1"/>
    <property type="molecule type" value="Genomic_DNA"/>
</dbReference>
<reference evidence="20" key="1">
    <citation type="submission" date="2020-10" db="EMBL/GenBank/DDBJ databases">
        <authorList>
            <person name="Gilroy R."/>
        </authorList>
    </citation>
    <scope>NUCLEOTIDE SEQUENCE</scope>
    <source>
        <strain evidence="20">CHK199-13235</strain>
    </source>
</reference>
<dbReference type="PROSITE" id="PS50886">
    <property type="entry name" value="TRBD"/>
    <property type="match status" value="1"/>
</dbReference>
<evidence type="ECO:0000256" key="16">
    <source>
        <dbReference type="PROSITE-ProRule" id="PRU00209"/>
    </source>
</evidence>
<dbReference type="Pfam" id="PF17759">
    <property type="entry name" value="tRNA_synthFbeta"/>
    <property type="match status" value="1"/>
</dbReference>
<keyword evidence="10 15" id="KW-0460">Magnesium</keyword>
<feature type="domain" description="B5" evidence="19">
    <location>
        <begin position="408"/>
        <end position="483"/>
    </location>
</feature>
<dbReference type="SMART" id="SM00873">
    <property type="entry name" value="B3_4"/>
    <property type="match status" value="1"/>
</dbReference>
<dbReference type="InterPro" id="IPR005147">
    <property type="entry name" value="tRNA_synthase_B5-dom"/>
</dbReference>
<dbReference type="InterPro" id="IPR002547">
    <property type="entry name" value="tRNA-bd_dom"/>
</dbReference>
<keyword evidence="8 15" id="KW-0547">Nucleotide-binding</keyword>